<sequence length="64" mass="6999">MALLSRTVVSLGRPFEDGELTGKTTPPDDLQHRLLPMTSTSTPKRGHATPLTSHFKTAELHCSK</sequence>
<reference evidence="3" key="1">
    <citation type="journal article" date="2019" name="Int. J. Syst. Evol. Microbiol.">
        <title>The Global Catalogue of Microorganisms (GCM) 10K type strain sequencing project: providing services to taxonomists for standard genome sequencing and annotation.</title>
        <authorList>
            <consortium name="The Broad Institute Genomics Platform"/>
            <consortium name="The Broad Institute Genome Sequencing Center for Infectious Disease"/>
            <person name="Wu L."/>
            <person name="Ma J."/>
        </authorList>
    </citation>
    <scope>NUCLEOTIDE SEQUENCE [LARGE SCALE GENOMIC DNA]</scope>
    <source>
        <strain evidence="3">CGMCC 1.12470</strain>
    </source>
</reference>
<evidence type="ECO:0000313" key="2">
    <source>
        <dbReference type="EMBL" id="MFD1663194.1"/>
    </source>
</evidence>
<protein>
    <submittedName>
        <fullName evidence="2">Uncharacterized protein</fullName>
    </submittedName>
</protein>
<feature type="region of interest" description="Disordered" evidence="1">
    <location>
        <begin position="13"/>
        <end position="50"/>
    </location>
</feature>
<accession>A0ABW4J0P2</accession>
<gene>
    <name evidence="2" type="ORF">ACFSL4_34780</name>
</gene>
<comment type="caution">
    <text evidence="2">The sequence shown here is derived from an EMBL/GenBank/DDBJ whole genome shotgun (WGS) entry which is preliminary data.</text>
</comment>
<organism evidence="2 3">
    <name type="scientific">Streptomyces caeni</name>
    <dbReference type="NCBI Taxonomy" id="2307231"/>
    <lineage>
        <taxon>Bacteria</taxon>
        <taxon>Bacillati</taxon>
        <taxon>Actinomycetota</taxon>
        <taxon>Actinomycetes</taxon>
        <taxon>Kitasatosporales</taxon>
        <taxon>Streptomycetaceae</taxon>
        <taxon>Streptomyces</taxon>
    </lineage>
</organism>
<dbReference type="EMBL" id="JBHUDX010000118">
    <property type="protein sequence ID" value="MFD1663194.1"/>
    <property type="molecule type" value="Genomic_DNA"/>
</dbReference>
<dbReference type="Proteomes" id="UP001597261">
    <property type="component" value="Unassembled WGS sequence"/>
</dbReference>
<proteinExistence type="predicted"/>
<name>A0ABW4J0P2_9ACTN</name>
<evidence type="ECO:0000313" key="3">
    <source>
        <dbReference type="Proteomes" id="UP001597261"/>
    </source>
</evidence>
<dbReference type="RefSeq" id="WP_381091792.1">
    <property type="nucleotide sequence ID" value="NZ_JBHUDX010000118.1"/>
</dbReference>
<keyword evidence="3" id="KW-1185">Reference proteome</keyword>
<evidence type="ECO:0000256" key="1">
    <source>
        <dbReference type="SAM" id="MobiDB-lite"/>
    </source>
</evidence>